<dbReference type="GO" id="GO:0070042">
    <property type="term" value="F:rRNA (uridine-N3-)-methyltransferase activity"/>
    <property type="evidence" value="ECO:0007669"/>
    <property type="project" value="TreeGrafter"/>
</dbReference>
<keyword evidence="6" id="KW-0489">Methyltransferase</keyword>
<protein>
    <recommendedName>
        <fullName evidence="3">16S rRNA (uracil(1498)-N(3))-methyltransferase</fullName>
        <ecNumber evidence="3">2.1.1.193</ecNumber>
    </recommendedName>
</protein>
<evidence type="ECO:0000256" key="11">
    <source>
        <dbReference type="SAM" id="MobiDB-lite"/>
    </source>
</evidence>
<feature type="region of interest" description="Disordered" evidence="11">
    <location>
        <begin position="276"/>
        <end position="300"/>
    </location>
</feature>
<dbReference type="PANTHER" id="PTHR30027">
    <property type="entry name" value="RIBOSOMAL RNA SMALL SUBUNIT METHYLTRANSFERASE E"/>
    <property type="match status" value="1"/>
</dbReference>
<dbReference type="Pfam" id="PF04452">
    <property type="entry name" value="Methyltrans_RNA"/>
    <property type="match status" value="1"/>
</dbReference>
<evidence type="ECO:0000256" key="3">
    <source>
        <dbReference type="ARBA" id="ARBA00012328"/>
    </source>
</evidence>
<evidence type="ECO:0000256" key="6">
    <source>
        <dbReference type="ARBA" id="ARBA00022603"/>
    </source>
</evidence>
<dbReference type="EMBL" id="HBNS01061460">
    <property type="protein sequence ID" value="CAE4669371.1"/>
    <property type="molecule type" value="Transcribed_RNA"/>
</dbReference>
<keyword evidence="8" id="KW-0949">S-adenosyl-L-methionine</keyword>
<comment type="subcellular location">
    <subcellularLocation>
        <location evidence="1">Cytoplasm</location>
    </subcellularLocation>
</comment>
<dbReference type="GO" id="GO:0070475">
    <property type="term" value="P:rRNA base methylation"/>
    <property type="evidence" value="ECO:0007669"/>
    <property type="project" value="TreeGrafter"/>
</dbReference>
<proteinExistence type="inferred from homology"/>
<dbReference type="InterPro" id="IPR006700">
    <property type="entry name" value="RsmE"/>
</dbReference>
<evidence type="ECO:0000313" key="13">
    <source>
        <dbReference type="EMBL" id="CAE4669371.1"/>
    </source>
</evidence>
<dbReference type="SUPFAM" id="SSF75217">
    <property type="entry name" value="alpha/beta knot"/>
    <property type="match status" value="1"/>
</dbReference>
<dbReference type="PANTHER" id="PTHR30027:SF3">
    <property type="entry name" value="16S RRNA (URACIL(1498)-N(3))-METHYLTRANSFERASE"/>
    <property type="match status" value="1"/>
</dbReference>
<name>A0A6S8YP45_9STRA</name>
<sequence length="300" mass="33443">MNLILFRSREIVTTNNVMKASIPSTDPRWKHVRRHLKKANGDELRIGILDQSTGTATISWDEKKENLNVFDFKLRPLPALPRVELILCMMQPNSLKRLWPVLSSLGVSRITISGSDLCDSDYCNSSSITESVYGPLILQGLSQSGVPRMPRVDCHAKNTLEWVLDHYDDVQKKNGGSKEEEGRPVVRIGLDNGSNPSIRTIIFNAAAKARSNKNRHFLSPRVVLVVGPERGLSEQEAKLLEQKGFCLASMGPWIQRTDVACITSIALATDALREVETSDMSCNQPDKKRHKKGDDLPSSK</sequence>
<evidence type="ECO:0000256" key="10">
    <source>
        <dbReference type="ARBA" id="ARBA00047944"/>
    </source>
</evidence>
<dbReference type="EC" id="2.1.1.193" evidence="3"/>
<gene>
    <name evidence="13" type="ORF">DBRI00130_LOCUS44307</name>
</gene>
<evidence type="ECO:0000256" key="9">
    <source>
        <dbReference type="ARBA" id="ARBA00025699"/>
    </source>
</evidence>
<keyword evidence="4" id="KW-0963">Cytoplasm</keyword>
<evidence type="ECO:0000256" key="2">
    <source>
        <dbReference type="ARBA" id="ARBA00005528"/>
    </source>
</evidence>
<keyword evidence="7" id="KW-0808">Transferase</keyword>
<evidence type="ECO:0000256" key="7">
    <source>
        <dbReference type="ARBA" id="ARBA00022679"/>
    </source>
</evidence>
<evidence type="ECO:0000256" key="1">
    <source>
        <dbReference type="ARBA" id="ARBA00004496"/>
    </source>
</evidence>
<evidence type="ECO:0000256" key="8">
    <source>
        <dbReference type="ARBA" id="ARBA00022691"/>
    </source>
</evidence>
<evidence type="ECO:0000259" key="12">
    <source>
        <dbReference type="Pfam" id="PF04452"/>
    </source>
</evidence>
<dbReference type="InterPro" id="IPR029028">
    <property type="entry name" value="Alpha/beta_knot_MTases"/>
</dbReference>
<evidence type="ECO:0000256" key="4">
    <source>
        <dbReference type="ARBA" id="ARBA00022490"/>
    </source>
</evidence>
<dbReference type="InterPro" id="IPR029026">
    <property type="entry name" value="tRNA_m1G_MTases_N"/>
</dbReference>
<accession>A0A6S8YP45</accession>
<evidence type="ECO:0000256" key="5">
    <source>
        <dbReference type="ARBA" id="ARBA00022552"/>
    </source>
</evidence>
<dbReference type="Gene3D" id="3.40.1280.10">
    <property type="match status" value="1"/>
</dbReference>
<dbReference type="InterPro" id="IPR046886">
    <property type="entry name" value="RsmE_MTase_dom"/>
</dbReference>
<dbReference type="AlphaFoldDB" id="A0A6S8YP45"/>
<organism evidence="13">
    <name type="scientific">Ditylum brightwellii</name>
    <dbReference type="NCBI Taxonomy" id="49249"/>
    <lineage>
        <taxon>Eukaryota</taxon>
        <taxon>Sar</taxon>
        <taxon>Stramenopiles</taxon>
        <taxon>Ochrophyta</taxon>
        <taxon>Bacillariophyta</taxon>
        <taxon>Mediophyceae</taxon>
        <taxon>Lithodesmiophycidae</taxon>
        <taxon>Lithodesmiales</taxon>
        <taxon>Lithodesmiaceae</taxon>
        <taxon>Ditylum</taxon>
    </lineage>
</organism>
<dbReference type="NCBIfam" id="TIGR00046">
    <property type="entry name" value="RsmE family RNA methyltransferase"/>
    <property type="match status" value="1"/>
</dbReference>
<comment type="function">
    <text evidence="9">Specifically methylates the N3 position of the uracil ring of uridine 1498 (m3U1498) in 16S rRNA. Acts on the fully assembled 30S ribosomal subunit.</text>
</comment>
<comment type="catalytic activity">
    <reaction evidence="10">
        <text>uridine(1498) in 16S rRNA + S-adenosyl-L-methionine = N(3)-methyluridine(1498) in 16S rRNA + S-adenosyl-L-homocysteine + H(+)</text>
        <dbReference type="Rhea" id="RHEA:42920"/>
        <dbReference type="Rhea" id="RHEA-COMP:10283"/>
        <dbReference type="Rhea" id="RHEA-COMP:10284"/>
        <dbReference type="ChEBI" id="CHEBI:15378"/>
        <dbReference type="ChEBI" id="CHEBI:57856"/>
        <dbReference type="ChEBI" id="CHEBI:59789"/>
        <dbReference type="ChEBI" id="CHEBI:65315"/>
        <dbReference type="ChEBI" id="CHEBI:74502"/>
        <dbReference type="EC" id="2.1.1.193"/>
    </reaction>
</comment>
<comment type="similarity">
    <text evidence="2">Belongs to the RNA methyltransferase RsmE family.</text>
</comment>
<keyword evidence="5" id="KW-0698">rRNA processing</keyword>
<feature type="domain" description="Ribosomal RNA small subunit methyltransferase E methyltransferase" evidence="12">
    <location>
        <begin position="81"/>
        <end position="267"/>
    </location>
</feature>
<reference evidence="13" key="1">
    <citation type="submission" date="2021-01" db="EMBL/GenBank/DDBJ databases">
        <authorList>
            <person name="Corre E."/>
            <person name="Pelletier E."/>
            <person name="Niang G."/>
            <person name="Scheremetjew M."/>
            <person name="Finn R."/>
            <person name="Kale V."/>
            <person name="Holt S."/>
            <person name="Cochrane G."/>
            <person name="Meng A."/>
            <person name="Brown T."/>
            <person name="Cohen L."/>
        </authorList>
    </citation>
    <scope>NUCLEOTIDE SEQUENCE</scope>
    <source>
        <strain evidence="13">GSO104</strain>
    </source>
</reference>
<dbReference type="GO" id="GO:0005737">
    <property type="term" value="C:cytoplasm"/>
    <property type="evidence" value="ECO:0007669"/>
    <property type="project" value="UniProtKB-SubCell"/>
</dbReference>